<dbReference type="Gene3D" id="1.10.1740.10">
    <property type="match status" value="1"/>
</dbReference>
<dbReference type="EMBL" id="BMIB01000001">
    <property type="protein sequence ID" value="GGH61384.1"/>
    <property type="molecule type" value="Genomic_DNA"/>
</dbReference>
<name>A0A917ISH9_9BACT</name>
<dbReference type="InterPro" id="IPR039425">
    <property type="entry name" value="RNA_pol_sigma-70-like"/>
</dbReference>
<reference evidence="7" key="2">
    <citation type="submission" date="2020-09" db="EMBL/GenBank/DDBJ databases">
        <authorList>
            <person name="Sun Q."/>
            <person name="Zhou Y."/>
        </authorList>
    </citation>
    <scope>NUCLEOTIDE SEQUENCE</scope>
    <source>
        <strain evidence="7">CGMCC 1.15290</strain>
    </source>
</reference>
<comment type="caution">
    <text evidence="7">The sequence shown here is derived from an EMBL/GenBank/DDBJ whole genome shotgun (WGS) entry which is preliminary data.</text>
</comment>
<keyword evidence="2" id="KW-0805">Transcription regulation</keyword>
<dbReference type="InterPro" id="IPR013324">
    <property type="entry name" value="RNA_pol_sigma_r3/r4-like"/>
</dbReference>
<dbReference type="Gene3D" id="1.10.10.10">
    <property type="entry name" value="Winged helix-like DNA-binding domain superfamily/Winged helix DNA-binding domain"/>
    <property type="match status" value="1"/>
</dbReference>
<dbReference type="NCBIfam" id="TIGR02937">
    <property type="entry name" value="sigma70-ECF"/>
    <property type="match status" value="1"/>
</dbReference>
<sequence>MRDNTVIYDEVVVMQRFREGNEEAFTLIYKQLYQRVYLYARKYLEAMEDAGDVTAESFLQLLQGNRNFTSLDGVAAFLHVTVRNRCINLLKHRQMKNNHHAAILKTLEEEDPADLLEDKIRVELLHKIYAEVDKLPERMREIFLLSYLEGLKPAQIAERLQIKPQTVINQRVTALKLLQQMLTGEQLLLLLLLIKK</sequence>
<protein>
    <submittedName>
        <fullName evidence="7">DNA-directed RNA polymerase sigma-70 factor</fullName>
    </submittedName>
</protein>
<evidence type="ECO:0000256" key="1">
    <source>
        <dbReference type="ARBA" id="ARBA00010641"/>
    </source>
</evidence>
<dbReference type="RefSeq" id="WP_188950896.1">
    <property type="nucleotide sequence ID" value="NZ_BMIB01000001.1"/>
</dbReference>
<accession>A0A917ISH9</accession>
<keyword evidence="3" id="KW-0731">Sigma factor</keyword>
<dbReference type="SUPFAM" id="SSF88659">
    <property type="entry name" value="Sigma3 and sigma4 domains of RNA polymerase sigma factors"/>
    <property type="match status" value="1"/>
</dbReference>
<dbReference type="Proteomes" id="UP000627292">
    <property type="component" value="Unassembled WGS sequence"/>
</dbReference>
<reference evidence="7" key="1">
    <citation type="journal article" date="2014" name="Int. J. Syst. Evol. Microbiol.">
        <title>Complete genome sequence of Corynebacterium casei LMG S-19264T (=DSM 44701T), isolated from a smear-ripened cheese.</title>
        <authorList>
            <consortium name="US DOE Joint Genome Institute (JGI-PGF)"/>
            <person name="Walter F."/>
            <person name="Albersmeier A."/>
            <person name="Kalinowski J."/>
            <person name="Ruckert C."/>
        </authorList>
    </citation>
    <scope>NUCLEOTIDE SEQUENCE</scope>
    <source>
        <strain evidence="7">CGMCC 1.15290</strain>
    </source>
</reference>
<gene>
    <name evidence="7" type="ORF">GCM10011379_10300</name>
</gene>
<evidence type="ECO:0000256" key="3">
    <source>
        <dbReference type="ARBA" id="ARBA00023082"/>
    </source>
</evidence>
<dbReference type="AlphaFoldDB" id="A0A917ISH9"/>
<evidence type="ECO:0000256" key="2">
    <source>
        <dbReference type="ARBA" id="ARBA00023015"/>
    </source>
</evidence>
<evidence type="ECO:0000259" key="5">
    <source>
        <dbReference type="Pfam" id="PF04542"/>
    </source>
</evidence>
<dbReference type="GO" id="GO:0000428">
    <property type="term" value="C:DNA-directed RNA polymerase complex"/>
    <property type="evidence" value="ECO:0007669"/>
    <property type="project" value="UniProtKB-KW"/>
</dbReference>
<keyword evidence="4" id="KW-0804">Transcription</keyword>
<dbReference type="SUPFAM" id="SSF88946">
    <property type="entry name" value="Sigma2 domain of RNA polymerase sigma factors"/>
    <property type="match status" value="1"/>
</dbReference>
<evidence type="ECO:0000313" key="8">
    <source>
        <dbReference type="Proteomes" id="UP000627292"/>
    </source>
</evidence>
<evidence type="ECO:0000259" key="6">
    <source>
        <dbReference type="Pfam" id="PF08281"/>
    </source>
</evidence>
<keyword evidence="7" id="KW-0240">DNA-directed RNA polymerase</keyword>
<proteinExistence type="inferred from homology"/>
<feature type="domain" description="RNA polymerase sigma-70 region 2" evidence="5">
    <location>
        <begin position="28"/>
        <end position="94"/>
    </location>
</feature>
<evidence type="ECO:0000313" key="7">
    <source>
        <dbReference type="EMBL" id="GGH61384.1"/>
    </source>
</evidence>
<comment type="similarity">
    <text evidence="1">Belongs to the sigma-70 factor family. ECF subfamily.</text>
</comment>
<dbReference type="InterPro" id="IPR013325">
    <property type="entry name" value="RNA_pol_sigma_r2"/>
</dbReference>
<evidence type="ECO:0000256" key="4">
    <source>
        <dbReference type="ARBA" id="ARBA00023163"/>
    </source>
</evidence>
<feature type="domain" description="RNA polymerase sigma factor 70 region 4 type 2" evidence="6">
    <location>
        <begin position="127"/>
        <end position="176"/>
    </location>
</feature>
<dbReference type="InterPro" id="IPR036388">
    <property type="entry name" value="WH-like_DNA-bd_sf"/>
</dbReference>
<dbReference type="PANTHER" id="PTHR43133:SF46">
    <property type="entry name" value="RNA POLYMERASE SIGMA-70 FACTOR ECF SUBFAMILY"/>
    <property type="match status" value="1"/>
</dbReference>
<dbReference type="Pfam" id="PF04542">
    <property type="entry name" value="Sigma70_r2"/>
    <property type="match status" value="1"/>
</dbReference>
<organism evidence="7 8">
    <name type="scientific">Filimonas zeae</name>
    <dbReference type="NCBI Taxonomy" id="1737353"/>
    <lineage>
        <taxon>Bacteria</taxon>
        <taxon>Pseudomonadati</taxon>
        <taxon>Bacteroidota</taxon>
        <taxon>Chitinophagia</taxon>
        <taxon>Chitinophagales</taxon>
        <taxon>Chitinophagaceae</taxon>
        <taxon>Filimonas</taxon>
    </lineage>
</organism>
<dbReference type="InterPro" id="IPR013249">
    <property type="entry name" value="RNA_pol_sigma70_r4_t2"/>
</dbReference>
<dbReference type="GO" id="GO:0003677">
    <property type="term" value="F:DNA binding"/>
    <property type="evidence" value="ECO:0007669"/>
    <property type="project" value="InterPro"/>
</dbReference>
<keyword evidence="8" id="KW-1185">Reference proteome</keyword>
<dbReference type="InterPro" id="IPR007627">
    <property type="entry name" value="RNA_pol_sigma70_r2"/>
</dbReference>
<dbReference type="Pfam" id="PF08281">
    <property type="entry name" value="Sigma70_r4_2"/>
    <property type="match status" value="1"/>
</dbReference>
<dbReference type="InterPro" id="IPR014284">
    <property type="entry name" value="RNA_pol_sigma-70_dom"/>
</dbReference>
<dbReference type="PANTHER" id="PTHR43133">
    <property type="entry name" value="RNA POLYMERASE ECF-TYPE SIGMA FACTO"/>
    <property type="match status" value="1"/>
</dbReference>
<dbReference type="GO" id="GO:0006352">
    <property type="term" value="P:DNA-templated transcription initiation"/>
    <property type="evidence" value="ECO:0007669"/>
    <property type="project" value="InterPro"/>
</dbReference>
<dbReference type="GO" id="GO:0016987">
    <property type="term" value="F:sigma factor activity"/>
    <property type="evidence" value="ECO:0007669"/>
    <property type="project" value="UniProtKB-KW"/>
</dbReference>